<dbReference type="EMBL" id="CYTW01000001">
    <property type="protein sequence ID" value="CUJ84716.1"/>
    <property type="molecule type" value="Genomic_DNA"/>
</dbReference>
<dbReference type="RefSeq" id="WP_058309651.1">
    <property type="nucleotide sequence ID" value="NZ_CYTW01000001.1"/>
</dbReference>
<evidence type="ECO:0000256" key="3">
    <source>
        <dbReference type="ARBA" id="ARBA00023125"/>
    </source>
</evidence>
<keyword evidence="7" id="KW-1185">Reference proteome</keyword>
<dbReference type="AlphaFoldDB" id="A0A0P1I1I4"/>
<accession>A0A0P1I1I4</accession>
<sequence>MNLTKLRYIVTVDREGSISGASKNLHITQSAVTKAVADVEAELGFALFDRRARGVAATADGREFIDRASRILSDMDQLVMDTKSGRDSRDRVLRIGIAPPSLEGLMNRAVRSLVLDHPEVRVHLRGTPFEAGLQLLRQGDLDTFVAPLNPLLSEAGFVTAPLPPLRARMFARKGHPLSGRKLKAREIAAFPMISPDITGPHVSPIIGILEHHEGDPARGLHILENFPMAAGIIERSDAVGVVVDTYVQSQTFRSRFVVLDYDMGEPLPMVMAFRAGLQPSRALGWLQAALQKHPPMASMPSGAGAPDSFTT</sequence>
<comment type="similarity">
    <text evidence="1">Belongs to the LysR transcriptional regulatory family.</text>
</comment>
<dbReference type="Proteomes" id="UP000051870">
    <property type="component" value="Unassembled WGS sequence"/>
</dbReference>
<reference evidence="7" key="1">
    <citation type="submission" date="2015-09" db="EMBL/GenBank/DDBJ databases">
        <authorList>
            <person name="Rodrigo-Torres Lidia"/>
            <person name="Arahal R.David."/>
        </authorList>
    </citation>
    <scope>NUCLEOTIDE SEQUENCE [LARGE SCALE GENOMIC DNA]</scope>
    <source>
        <strain evidence="7">CECT 7735</strain>
    </source>
</reference>
<dbReference type="GO" id="GO:0003677">
    <property type="term" value="F:DNA binding"/>
    <property type="evidence" value="ECO:0007669"/>
    <property type="project" value="UniProtKB-KW"/>
</dbReference>
<evidence type="ECO:0000256" key="1">
    <source>
        <dbReference type="ARBA" id="ARBA00009437"/>
    </source>
</evidence>
<dbReference type="FunFam" id="1.10.10.10:FF:000001">
    <property type="entry name" value="LysR family transcriptional regulator"/>
    <property type="match status" value="1"/>
</dbReference>
<keyword evidence="3" id="KW-0238">DNA-binding</keyword>
<dbReference type="PANTHER" id="PTHR30419">
    <property type="entry name" value="HTH-TYPE TRANSCRIPTIONAL REGULATOR YBHD"/>
    <property type="match status" value="1"/>
</dbReference>
<dbReference type="InterPro" id="IPR036390">
    <property type="entry name" value="WH_DNA-bd_sf"/>
</dbReference>
<organism evidence="6 7">
    <name type="scientific">Shimia thalassica</name>
    <dbReference type="NCBI Taxonomy" id="1715693"/>
    <lineage>
        <taxon>Bacteria</taxon>
        <taxon>Pseudomonadati</taxon>
        <taxon>Pseudomonadota</taxon>
        <taxon>Alphaproteobacteria</taxon>
        <taxon>Rhodobacterales</taxon>
        <taxon>Roseobacteraceae</taxon>
    </lineage>
</organism>
<dbReference type="GeneID" id="83879490"/>
<dbReference type="Pfam" id="PF03466">
    <property type="entry name" value="LysR_substrate"/>
    <property type="match status" value="1"/>
</dbReference>
<dbReference type="PROSITE" id="PS50931">
    <property type="entry name" value="HTH_LYSR"/>
    <property type="match status" value="1"/>
</dbReference>
<keyword evidence="2" id="KW-0805">Transcription regulation</keyword>
<dbReference type="SUPFAM" id="SSF46785">
    <property type="entry name" value="Winged helix' DNA-binding domain"/>
    <property type="match status" value="1"/>
</dbReference>
<evidence type="ECO:0000256" key="2">
    <source>
        <dbReference type="ARBA" id="ARBA00023015"/>
    </source>
</evidence>
<dbReference type="PRINTS" id="PR00039">
    <property type="entry name" value="HTHLYSR"/>
</dbReference>
<dbReference type="Pfam" id="PF00126">
    <property type="entry name" value="HTH_1"/>
    <property type="match status" value="1"/>
</dbReference>
<dbReference type="Gene3D" id="3.40.190.10">
    <property type="entry name" value="Periplasmic binding protein-like II"/>
    <property type="match status" value="2"/>
</dbReference>
<evidence type="ECO:0000256" key="4">
    <source>
        <dbReference type="ARBA" id="ARBA00023163"/>
    </source>
</evidence>
<dbReference type="STRING" id="1715693.PH7735_00404"/>
<keyword evidence="4" id="KW-0804">Transcription</keyword>
<dbReference type="SUPFAM" id="SSF53850">
    <property type="entry name" value="Periplasmic binding protein-like II"/>
    <property type="match status" value="1"/>
</dbReference>
<evidence type="ECO:0000313" key="6">
    <source>
        <dbReference type="EMBL" id="CUJ84716.1"/>
    </source>
</evidence>
<feature type="domain" description="HTH lysR-type" evidence="5">
    <location>
        <begin position="1"/>
        <end position="58"/>
    </location>
</feature>
<dbReference type="GO" id="GO:0003700">
    <property type="term" value="F:DNA-binding transcription factor activity"/>
    <property type="evidence" value="ECO:0007669"/>
    <property type="project" value="InterPro"/>
</dbReference>
<dbReference type="Gene3D" id="1.10.10.10">
    <property type="entry name" value="Winged helix-like DNA-binding domain superfamily/Winged helix DNA-binding domain"/>
    <property type="match status" value="1"/>
</dbReference>
<dbReference type="InterPro" id="IPR005119">
    <property type="entry name" value="LysR_subst-bd"/>
</dbReference>
<evidence type="ECO:0000313" key="7">
    <source>
        <dbReference type="Proteomes" id="UP000051870"/>
    </source>
</evidence>
<dbReference type="PANTHER" id="PTHR30419:SF30">
    <property type="entry name" value="LYSR FAMILY TRANSCRIPTIONAL REGULATOR"/>
    <property type="match status" value="1"/>
</dbReference>
<protein>
    <submittedName>
        <fullName evidence="6">Ben and cat operon transcriptional regulator</fullName>
    </submittedName>
</protein>
<dbReference type="InterPro" id="IPR050950">
    <property type="entry name" value="HTH-type_LysR_regulators"/>
</dbReference>
<dbReference type="InterPro" id="IPR036388">
    <property type="entry name" value="WH-like_DNA-bd_sf"/>
</dbReference>
<gene>
    <name evidence="6" type="primary">benM_1</name>
    <name evidence="6" type="ORF">PH7735_00404</name>
</gene>
<name>A0A0P1I1I4_9RHOB</name>
<proteinExistence type="inferred from homology"/>
<dbReference type="GO" id="GO:0005829">
    <property type="term" value="C:cytosol"/>
    <property type="evidence" value="ECO:0007669"/>
    <property type="project" value="TreeGrafter"/>
</dbReference>
<evidence type="ECO:0000259" key="5">
    <source>
        <dbReference type="PROSITE" id="PS50931"/>
    </source>
</evidence>
<dbReference type="InterPro" id="IPR000847">
    <property type="entry name" value="LysR_HTH_N"/>
</dbReference>